<sequence>MKRFVLVLLVFVVGVGVGVIGMELRSGVRYWRNLAPASSEATARPMRDLTINPETVRSGEPKVRGVVFSTTSGGRAVGGVWSCEGPAEIDFTFGADERLYVLGGSVDVFYLGARFTLRQGDTALFRAGTTATWNIADRLEKVWVVHDPGRVARAMSFLAGRE</sequence>
<dbReference type="PANTHER" id="PTHR40943">
    <property type="entry name" value="CYTOPLASMIC PROTEIN-RELATED"/>
    <property type="match status" value="1"/>
</dbReference>
<feature type="domain" description="(S)-ureidoglycine aminohydrolase cupin" evidence="1">
    <location>
        <begin position="74"/>
        <end position="142"/>
    </location>
</feature>
<dbReference type="InterPro" id="IPR008579">
    <property type="entry name" value="UGlyAH_Cupin_dom"/>
</dbReference>
<dbReference type="AlphaFoldDB" id="A0AA41UMT6"/>
<accession>A0AA41UMT6</accession>
<dbReference type="SUPFAM" id="SSF51182">
    <property type="entry name" value="RmlC-like cupins"/>
    <property type="match status" value="1"/>
</dbReference>
<dbReference type="InterPro" id="IPR011051">
    <property type="entry name" value="RmlC_Cupin_sf"/>
</dbReference>
<reference evidence="2" key="1">
    <citation type="submission" date="2022-04" db="EMBL/GenBank/DDBJ databases">
        <title>Desulfatitalea alkaliphila sp. nov., a novel anaerobic sulfate-reducing bacterium isolated from terrestrial mud volcano, Taman Peninsula, Russia.</title>
        <authorList>
            <person name="Khomyakova M.A."/>
            <person name="Merkel A.Y."/>
            <person name="Slobodkin A.I."/>
        </authorList>
    </citation>
    <scope>NUCLEOTIDE SEQUENCE</scope>
    <source>
        <strain evidence="2">M08but</strain>
    </source>
</reference>
<evidence type="ECO:0000313" key="3">
    <source>
        <dbReference type="Proteomes" id="UP001165427"/>
    </source>
</evidence>
<organism evidence="2 3">
    <name type="scientific">Desulfatitalea alkaliphila</name>
    <dbReference type="NCBI Taxonomy" id="2929485"/>
    <lineage>
        <taxon>Bacteria</taxon>
        <taxon>Pseudomonadati</taxon>
        <taxon>Thermodesulfobacteriota</taxon>
        <taxon>Desulfobacteria</taxon>
        <taxon>Desulfobacterales</taxon>
        <taxon>Desulfosarcinaceae</taxon>
        <taxon>Desulfatitalea</taxon>
    </lineage>
</organism>
<evidence type="ECO:0000259" key="1">
    <source>
        <dbReference type="Pfam" id="PF05899"/>
    </source>
</evidence>
<proteinExistence type="predicted"/>
<comment type="caution">
    <text evidence="2">The sequence shown here is derived from an EMBL/GenBank/DDBJ whole genome shotgun (WGS) entry which is preliminary data.</text>
</comment>
<keyword evidence="3" id="KW-1185">Reference proteome</keyword>
<name>A0AA41UMT6_9BACT</name>
<dbReference type="EMBL" id="JALJRB010000039">
    <property type="protein sequence ID" value="MCJ8502996.1"/>
    <property type="molecule type" value="Genomic_DNA"/>
</dbReference>
<dbReference type="Proteomes" id="UP001165427">
    <property type="component" value="Unassembled WGS sequence"/>
</dbReference>
<gene>
    <name evidence="2" type="ORF">MRX98_20640</name>
</gene>
<dbReference type="Pfam" id="PF05899">
    <property type="entry name" value="Cupin_3"/>
    <property type="match status" value="1"/>
</dbReference>
<evidence type="ECO:0000313" key="2">
    <source>
        <dbReference type="EMBL" id="MCJ8502996.1"/>
    </source>
</evidence>
<dbReference type="InterPro" id="IPR014710">
    <property type="entry name" value="RmlC-like_jellyroll"/>
</dbReference>
<dbReference type="PANTHER" id="PTHR40943:SF1">
    <property type="entry name" value="CYTOPLASMIC PROTEIN"/>
    <property type="match status" value="1"/>
</dbReference>
<dbReference type="Gene3D" id="2.60.120.10">
    <property type="entry name" value="Jelly Rolls"/>
    <property type="match status" value="1"/>
</dbReference>
<dbReference type="RefSeq" id="WP_246914647.1">
    <property type="nucleotide sequence ID" value="NZ_JALJRB010000039.1"/>
</dbReference>
<protein>
    <submittedName>
        <fullName evidence="2">Cupin domain-containing protein</fullName>
    </submittedName>
</protein>